<proteinExistence type="inferred from homology"/>
<feature type="compositionally biased region" description="Basic and acidic residues" evidence="4">
    <location>
        <begin position="1"/>
        <end position="13"/>
    </location>
</feature>
<reference evidence="6 7" key="1">
    <citation type="submission" date="2018-06" db="EMBL/GenBank/DDBJ databases">
        <title>Genomic Encyclopedia of Archaeal and Bacterial Type Strains, Phase II (KMG-II): from individual species to whole genera.</title>
        <authorList>
            <person name="Goeker M."/>
        </authorList>
    </citation>
    <scope>NUCLEOTIDE SEQUENCE [LARGE SCALE GENOMIC DNA]</scope>
    <source>
        <strain evidence="6 7">CFPB 3232</strain>
    </source>
</reference>
<dbReference type="EMBL" id="QLTA01000058">
    <property type="protein sequence ID" value="RAR75982.1"/>
    <property type="molecule type" value="Genomic_DNA"/>
</dbReference>
<evidence type="ECO:0000256" key="4">
    <source>
        <dbReference type="SAM" id="MobiDB-lite"/>
    </source>
</evidence>
<name>A0A328YUY5_9BURK</name>
<dbReference type="Pfam" id="PF00106">
    <property type="entry name" value="adh_short"/>
    <property type="match status" value="1"/>
</dbReference>
<organism evidence="6 7">
    <name type="scientific">Paracidovorax anthurii</name>
    <dbReference type="NCBI Taxonomy" id="78229"/>
    <lineage>
        <taxon>Bacteria</taxon>
        <taxon>Pseudomonadati</taxon>
        <taxon>Pseudomonadota</taxon>
        <taxon>Betaproteobacteria</taxon>
        <taxon>Burkholderiales</taxon>
        <taxon>Comamonadaceae</taxon>
        <taxon>Paracidovorax</taxon>
    </lineage>
</organism>
<dbReference type="RefSeq" id="WP_111881418.1">
    <property type="nucleotide sequence ID" value="NZ_CBCSGC010000147.1"/>
</dbReference>
<feature type="transmembrane region" description="Helical" evidence="5">
    <location>
        <begin position="333"/>
        <end position="352"/>
    </location>
</feature>
<dbReference type="PANTHER" id="PTHR44196:SF1">
    <property type="entry name" value="DEHYDROGENASE_REDUCTASE SDR FAMILY MEMBER 7B"/>
    <property type="match status" value="1"/>
</dbReference>
<keyword evidence="5" id="KW-0812">Transmembrane</keyword>
<dbReference type="PRINTS" id="PR00080">
    <property type="entry name" value="SDRFAMILY"/>
</dbReference>
<evidence type="ECO:0000313" key="6">
    <source>
        <dbReference type="EMBL" id="RAR75982.1"/>
    </source>
</evidence>
<protein>
    <submittedName>
        <fullName evidence="6">NADP-dependent 3-hydroxy acid dehydrogenase YdfG</fullName>
    </submittedName>
</protein>
<keyword evidence="5" id="KW-0472">Membrane</keyword>
<dbReference type="InterPro" id="IPR020904">
    <property type="entry name" value="Sc_DH/Rdtase_CS"/>
</dbReference>
<dbReference type="PRINTS" id="PR00081">
    <property type="entry name" value="GDHRDH"/>
</dbReference>
<dbReference type="PANTHER" id="PTHR44196">
    <property type="entry name" value="DEHYDROGENASE/REDUCTASE SDR FAMILY MEMBER 7B"/>
    <property type="match status" value="1"/>
</dbReference>
<evidence type="ECO:0000256" key="1">
    <source>
        <dbReference type="ARBA" id="ARBA00006484"/>
    </source>
</evidence>
<accession>A0A328YUY5</accession>
<dbReference type="GO" id="GO:0016491">
    <property type="term" value="F:oxidoreductase activity"/>
    <property type="evidence" value="ECO:0007669"/>
    <property type="project" value="UniProtKB-KW"/>
</dbReference>
<dbReference type="OrthoDB" id="9790266at2"/>
<dbReference type="InterPro" id="IPR036291">
    <property type="entry name" value="NAD(P)-bd_dom_sf"/>
</dbReference>
<comment type="similarity">
    <text evidence="1 3">Belongs to the short-chain dehydrogenases/reductases (SDR) family.</text>
</comment>
<keyword evidence="5" id="KW-1133">Transmembrane helix</keyword>
<feature type="region of interest" description="Disordered" evidence="4">
    <location>
        <begin position="1"/>
        <end position="38"/>
    </location>
</feature>
<dbReference type="GO" id="GO:0016020">
    <property type="term" value="C:membrane"/>
    <property type="evidence" value="ECO:0007669"/>
    <property type="project" value="TreeGrafter"/>
</dbReference>
<dbReference type="SUPFAM" id="SSF51735">
    <property type="entry name" value="NAD(P)-binding Rossmann-fold domains"/>
    <property type="match status" value="1"/>
</dbReference>
<keyword evidence="2" id="KW-0560">Oxidoreductase</keyword>
<dbReference type="AlphaFoldDB" id="A0A328YUY5"/>
<dbReference type="InterPro" id="IPR002347">
    <property type="entry name" value="SDR_fam"/>
</dbReference>
<sequence length="358" mass="37522">MPHFDEFDRHPRSVSDPSSDSSLPSSSSDAPEEAGADPVPQYPVVVITGASSGIGHATALAFARRGACLVLASRGADTLAPVALACRKAGGHAIGVPTDVTDAAAVQALADKAIRHFGRIDVWVNGVGVGAVGRFDEVPVEAHRRVVESNLLGHLHGAHAVLPHFRERGAGRIINLISIGGWLPTPYAAAYAASKFGLRGLSESLRAEVSDLPHVHICDVAPTFVDSPGLSHGANYTGRRIRPPLPMVDPHRVAGAVVDLSRALRPRAVTWLGLGALPARVAHAVAPDGLARWMRRLSDWGLARARPEPVGEGNLFAPSRGTGVDGGHRKRRAGAVGLVAALGVAGIAYGWWVGRQKR</sequence>
<feature type="compositionally biased region" description="Low complexity" evidence="4">
    <location>
        <begin position="14"/>
        <end position="29"/>
    </location>
</feature>
<gene>
    <name evidence="6" type="ORF">AX018_105824</name>
</gene>
<evidence type="ECO:0000256" key="2">
    <source>
        <dbReference type="ARBA" id="ARBA00023002"/>
    </source>
</evidence>
<dbReference type="Proteomes" id="UP000248856">
    <property type="component" value="Unassembled WGS sequence"/>
</dbReference>
<dbReference type="Gene3D" id="3.40.50.720">
    <property type="entry name" value="NAD(P)-binding Rossmann-like Domain"/>
    <property type="match status" value="1"/>
</dbReference>
<keyword evidence="7" id="KW-1185">Reference proteome</keyword>
<dbReference type="NCBIfam" id="NF004792">
    <property type="entry name" value="PRK06139.1"/>
    <property type="match status" value="1"/>
</dbReference>
<evidence type="ECO:0000256" key="5">
    <source>
        <dbReference type="SAM" id="Phobius"/>
    </source>
</evidence>
<evidence type="ECO:0000256" key="3">
    <source>
        <dbReference type="RuleBase" id="RU000363"/>
    </source>
</evidence>
<comment type="caution">
    <text evidence="6">The sequence shown here is derived from an EMBL/GenBank/DDBJ whole genome shotgun (WGS) entry which is preliminary data.</text>
</comment>
<evidence type="ECO:0000313" key="7">
    <source>
        <dbReference type="Proteomes" id="UP000248856"/>
    </source>
</evidence>
<dbReference type="PROSITE" id="PS00061">
    <property type="entry name" value="ADH_SHORT"/>
    <property type="match status" value="1"/>
</dbReference>